<dbReference type="OrthoDB" id="258228at2"/>
<gene>
    <name evidence="3" type="ORF">STSP2_03008</name>
</gene>
<evidence type="ECO:0000313" key="4">
    <source>
        <dbReference type="Proteomes" id="UP000189674"/>
    </source>
</evidence>
<protein>
    <recommendedName>
        <fullName evidence="2">Ice-binding protein C-terminal domain-containing protein</fullName>
    </recommendedName>
</protein>
<keyword evidence="4" id="KW-1185">Reference proteome</keyword>
<dbReference type="RefSeq" id="WP_146663461.1">
    <property type="nucleotide sequence ID" value="NZ_CP019791.1"/>
</dbReference>
<reference evidence="4" key="1">
    <citation type="submission" date="2017-02" db="EMBL/GenBank/DDBJ databases">
        <title>Comparative genomics and description of representatives of a novel lineage of planctomycetes thriving in anoxic sediments.</title>
        <authorList>
            <person name="Spring S."/>
            <person name="Bunk B."/>
            <person name="Sproer C."/>
        </authorList>
    </citation>
    <scope>NUCLEOTIDE SEQUENCE [LARGE SCALE GENOMIC DNA]</scope>
    <source>
        <strain evidence="4">ST-NAGAB-D1</strain>
    </source>
</reference>
<dbReference type="AlphaFoldDB" id="A0A1U9NPG7"/>
<dbReference type="Pfam" id="PF07589">
    <property type="entry name" value="PEP-CTERM"/>
    <property type="match status" value="1"/>
</dbReference>
<keyword evidence="1" id="KW-0732">Signal</keyword>
<dbReference type="KEGG" id="alus:STSP2_03008"/>
<dbReference type="Proteomes" id="UP000189674">
    <property type="component" value="Chromosome"/>
</dbReference>
<evidence type="ECO:0000313" key="3">
    <source>
        <dbReference type="EMBL" id="AQT69811.1"/>
    </source>
</evidence>
<feature type="signal peptide" evidence="1">
    <location>
        <begin position="1"/>
        <end position="19"/>
    </location>
</feature>
<name>A0A1U9NPG7_9BACT</name>
<dbReference type="STRING" id="1936003.STSP2_03008"/>
<evidence type="ECO:0000256" key="1">
    <source>
        <dbReference type="SAM" id="SignalP"/>
    </source>
</evidence>
<proteinExistence type="predicted"/>
<dbReference type="EMBL" id="CP019791">
    <property type="protein sequence ID" value="AQT69811.1"/>
    <property type="molecule type" value="Genomic_DNA"/>
</dbReference>
<accession>A0A1U9NPG7</accession>
<feature type="domain" description="Ice-binding protein C-terminal" evidence="2">
    <location>
        <begin position="244"/>
        <end position="264"/>
    </location>
</feature>
<feature type="chain" id="PRO_5012956678" description="Ice-binding protein C-terminal domain-containing protein" evidence="1">
    <location>
        <begin position="20"/>
        <end position="266"/>
    </location>
</feature>
<evidence type="ECO:0000259" key="2">
    <source>
        <dbReference type="Pfam" id="PF07589"/>
    </source>
</evidence>
<sequence length="266" mass="26923" precursor="true">MKKFIVLTCVMALAAVSSAATVWNPAGNGITPPDTGLWGDAANWTGGLPGDTEAKAVFNVPGAAEAQVAGSYSGFQVVQGDNNPGGVLRVLNGGTITTVSDNWSAVGYNDTAQLIVEAGGTFNFGQHAWIGLNDGAVGTVDIFGTVTVGSMLGLGWGGSTSQGFVNVYDGGLLALANIHGDGSSSIKHGSLLNINGTGKVTLLNDRIGTINDYAANGLIAGDGIIGNVEATYDEATNLTTVTVVPEPATLSLLGLGALAMLKRKRD</sequence>
<organism evidence="3 4">
    <name type="scientific">Anaerohalosphaera lusitana</name>
    <dbReference type="NCBI Taxonomy" id="1936003"/>
    <lineage>
        <taxon>Bacteria</taxon>
        <taxon>Pseudomonadati</taxon>
        <taxon>Planctomycetota</taxon>
        <taxon>Phycisphaerae</taxon>
        <taxon>Sedimentisphaerales</taxon>
        <taxon>Anaerohalosphaeraceae</taxon>
        <taxon>Anaerohalosphaera</taxon>
    </lineage>
</organism>
<dbReference type="NCBIfam" id="TIGR02595">
    <property type="entry name" value="PEP_CTERM"/>
    <property type="match status" value="1"/>
</dbReference>
<dbReference type="InterPro" id="IPR013424">
    <property type="entry name" value="Ice-binding_C"/>
</dbReference>